<sequence>MSGVLLSSNRAKLAIPPLTSGRAYTVKGEQVGDPKKEIIRRVLYPSNIKNRPTPIGTWRPDIGRAIQRAIPSVQAHQTIERAWLLHKRHLRKKRDAETARKFECMQEAMDELYKLDPKLYLEANRSEDPRARSKAEMELMKTLKTSEMRTLAARIRGLFPRELRIPTDTPARTGWNYEWKPFPRPI</sequence>
<reference evidence="9" key="2">
    <citation type="submission" date="2015-01" db="EMBL/GenBank/DDBJ databases">
        <title>Evolutionary Origins and Diversification of the Mycorrhizal Mutualists.</title>
        <authorList>
            <consortium name="DOE Joint Genome Institute"/>
            <consortium name="Mycorrhizal Genomics Consortium"/>
            <person name="Kohler A."/>
            <person name="Kuo A."/>
            <person name="Nagy L.G."/>
            <person name="Floudas D."/>
            <person name="Copeland A."/>
            <person name="Barry K.W."/>
            <person name="Cichocki N."/>
            <person name="Veneault-Fourrey C."/>
            <person name="LaButti K."/>
            <person name="Lindquist E.A."/>
            <person name="Lipzen A."/>
            <person name="Lundell T."/>
            <person name="Morin E."/>
            <person name="Murat C."/>
            <person name="Riley R."/>
            <person name="Ohm R."/>
            <person name="Sun H."/>
            <person name="Tunlid A."/>
            <person name="Henrissat B."/>
            <person name="Grigoriev I.V."/>
            <person name="Hibbett D.S."/>
            <person name="Martin F."/>
        </authorList>
    </citation>
    <scope>NUCLEOTIDE SEQUENCE [LARGE SCALE GENOMIC DNA]</scope>
    <source>
        <strain evidence="9">LaAM-08-1</strain>
    </source>
</reference>
<name>A0A0C9YAM9_9AGAR</name>
<evidence type="ECO:0000313" key="8">
    <source>
        <dbReference type="EMBL" id="KIK07327.1"/>
    </source>
</evidence>
<dbReference type="EMBL" id="KN838548">
    <property type="protein sequence ID" value="KIK07327.1"/>
    <property type="molecule type" value="Genomic_DNA"/>
</dbReference>
<keyword evidence="6" id="KW-0687">Ribonucleoprotein</keyword>
<keyword evidence="3" id="KW-0809">Transit peptide</keyword>
<dbReference type="GO" id="GO:0005840">
    <property type="term" value="C:ribosome"/>
    <property type="evidence" value="ECO:0007669"/>
    <property type="project" value="UniProtKB-KW"/>
</dbReference>
<dbReference type="GO" id="GO:0003735">
    <property type="term" value="F:structural constituent of ribosome"/>
    <property type="evidence" value="ECO:0007669"/>
    <property type="project" value="InterPro"/>
</dbReference>
<dbReference type="AlphaFoldDB" id="A0A0C9YAM9"/>
<proteinExistence type="inferred from homology"/>
<dbReference type="HOGENOM" id="CLU_090382_2_0_1"/>
<evidence type="ECO:0000256" key="1">
    <source>
        <dbReference type="ARBA" id="ARBA00004173"/>
    </source>
</evidence>
<dbReference type="OrthoDB" id="2098203at2759"/>
<dbReference type="STRING" id="1095629.A0A0C9YAM9"/>
<dbReference type="InterPro" id="IPR019192">
    <property type="entry name" value="Ribosomal_mL40"/>
</dbReference>
<evidence type="ECO:0000313" key="9">
    <source>
        <dbReference type="Proteomes" id="UP000054477"/>
    </source>
</evidence>
<gene>
    <name evidence="8" type="ORF">K443DRAFT_673588</name>
</gene>
<dbReference type="Proteomes" id="UP000054477">
    <property type="component" value="Unassembled WGS sequence"/>
</dbReference>
<dbReference type="GO" id="GO:1990904">
    <property type="term" value="C:ribonucleoprotein complex"/>
    <property type="evidence" value="ECO:0007669"/>
    <property type="project" value="UniProtKB-KW"/>
</dbReference>
<evidence type="ECO:0000256" key="3">
    <source>
        <dbReference type="ARBA" id="ARBA00022946"/>
    </source>
</evidence>
<reference evidence="8 9" key="1">
    <citation type="submission" date="2014-04" db="EMBL/GenBank/DDBJ databases">
        <authorList>
            <consortium name="DOE Joint Genome Institute"/>
            <person name="Kuo A."/>
            <person name="Kohler A."/>
            <person name="Nagy L.G."/>
            <person name="Floudas D."/>
            <person name="Copeland A."/>
            <person name="Barry K.W."/>
            <person name="Cichocki N."/>
            <person name="Veneault-Fourrey C."/>
            <person name="LaButti K."/>
            <person name="Lindquist E.A."/>
            <person name="Lipzen A."/>
            <person name="Lundell T."/>
            <person name="Morin E."/>
            <person name="Murat C."/>
            <person name="Sun H."/>
            <person name="Tunlid A."/>
            <person name="Henrissat B."/>
            <person name="Grigoriev I.V."/>
            <person name="Hibbett D.S."/>
            <person name="Martin F."/>
            <person name="Nordberg H.P."/>
            <person name="Cantor M.N."/>
            <person name="Hua S.X."/>
        </authorList>
    </citation>
    <scope>NUCLEOTIDE SEQUENCE [LARGE SCALE GENOMIC DNA]</scope>
    <source>
        <strain evidence="8 9">LaAM-08-1</strain>
    </source>
</reference>
<protein>
    <recommendedName>
        <fullName evidence="7">Large ribosomal subunit protein mL40</fullName>
    </recommendedName>
</protein>
<dbReference type="GO" id="GO:0032543">
    <property type="term" value="P:mitochondrial translation"/>
    <property type="evidence" value="ECO:0007669"/>
    <property type="project" value="InterPro"/>
</dbReference>
<dbReference type="Gene3D" id="6.10.250.3440">
    <property type="match status" value="1"/>
</dbReference>
<organism evidence="8 9">
    <name type="scientific">Laccaria amethystina LaAM-08-1</name>
    <dbReference type="NCBI Taxonomy" id="1095629"/>
    <lineage>
        <taxon>Eukaryota</taxon>
        <taxon>Fungi</taxon>
        <taxon>Dikarya</taxon>
        <taxon>Basidiomycota</taxon>
        <taxon>Agaricomycotina</taxon>
        <taxon>Agaricomycetes</taxon>
        <taxon>Agaricomycetidae</taxon>
        <taxon>Agaricales</taxon>
        <taxon>Agaricineae</taxon>
        <taxon>Hydnangiaceae</taxon>
        <taxon>Laccaria</taxon>
    </lineage>
</organism>
<dbReference type="PANTHER" id="PTHR39150">
    <property type="entry name" value="54S RIBOSOMAL PROTEIN L28, MITOCHONDRIAL"/>
    <property type="match status" value="1"/>
</dbReference>
<evidence type="ECO:0000256" key="5">
    <source>
        <dbReference type="ARBA" id="ARBA00023128"/>
    </source>
</evidence>
<evidence type="ECO:0000256" key="4">
    <source>
        <dbReference type="ARBA" id="ARBA00022980"/>
    </source>
</evidence>
<evidence type="ECO:0000256" key="6">
    <source>
        <dbReference type="ARBA" id="ARBA00023274"/>
    </source>
</evidence>
<evidence type="ECO:0000256" key="7">
    <source>
        <dbReference type="ARBA" id="ARBA00035192"/>
    </source>
</evidence>
<evidence type="ECO:0000256" key="2">
    <source>
        <dbReference type="ARBA" id="ARBA00009360"/>
    </source>
</evidence>
<dbReference type="InterPro" id="IPR042831">
    <property type="entry name" value="Ribosomal_mL40_fung"/>
</dbReference>
<keyword evidence="5" id="KW-0496">Mitochondrion</keyword>
<dbReference type="PANTHER" id="PTHR39150:SF1">
    <property type="entry name" value="LARGE RIBOSOMAL SUBUNIT PROTEIN ML40"/>
    <property type="match status" value="1"/>
</dbReference>
<accession>A0A0C9YAM9</accession>
<comment type="subcellular location">
    <subcellularLocation>
        <location evidence="1">Mitochondrion</location>
    </subcellularLocation>
</comment>
<keyword evidence="9" id="KW-1185">Reference proteome</keyword>
<dbReference type="GO" id="GO:0005739">
    <property type="term" value="C:mitochondrion"/>
    <property type="evidence" value="ECO:0007669"/>
    <property type="project" value="UniProtKB-SubCell"/>
</dbReference>
<keyword evidence="4" id="KW-0689">Ribosomal protein</keyword>
<comment type="similarity">
    <text evidence="2">Belongs to the mitochondrion-specific ribosomal protein mL40 family.</text>
</comment>
<dbReference type="Pfam" id="PF09812">
    <property type="entry name" value="MRP-L28"/>
    <property type="match status" value="1"/>
</dbReference>